<dbReference type="PANTHER" id="PTHR39430">
    <property type="entry name" value="MEMBRANE-ASSOCIATED PROTEASE-RELATED"/>
    <property type="match status" value="1"/>
</dbReference>
<evidence type="ECO:0000313" key="3">
    <source>
        <dbReference type="EMBL" id="MFC5605122.1"/>
    </source>
</evidence>
<dbReference type="EC" id="3.4.-.-" evidence="3"/>
<dbReference type="Proteomes" id="UP001596071">
    <property type="component" value="Unassembled WGS sequence"/>
</dbReference>
<evidence type="ECO:0000313" key="4">
    <source>
        <dbReference type="Proteomes" id="UP001596071"/>
    </source>
</evidence>
<comment type="caution">
    <text evidence="3">The sequence shown here is derived from an EMBL/GenBank/DDBJ whole genome shotgun (WGS) entry which is preliminary data.</text>
</comment>
<dbReference type="EMBL" id="JBHSNP010000029">
    <property type="protein sequence ID" value="MFC5605122.1"/>
    <property type="molecule type" value="Genomic_DNA"/>
</dbReference>
<protein>
    <submittedName>
        <fullName evidence="3">CPBP family intramembrane glutamic endopeptidase</fullName>
        <ecNumber evidence="3">3.4.-.-</ecNumber>
    </submittedName>
</protein>
<dbReference type="Pfam" id="PF02517">
    <property type="entry name" value="Rce1-like"/>
    <property type="match status" value="1"/>
</dbReference>
<dbReference type="PANTHER" id="PTHR39430:SF1">
    <property type="entry name" value="PROTEASE"/>
    <property type="match status" value="1"/>
</dbReference>
<feature type="transmembrane region" description="Helical" evidence="1">
    <location>
        <begin position="103"/>
        <end position="123"/>
    </location>
</feature>
<evidence type="ECO:0000256" key="1">
    <source>
        <dbReference type="SAM" id="Phobius"/>
    </source>
</evidence>
<evidence type="ECO:0000259" key="2">
    <source>
        <dbReference type="Pfam" id="PF02517"/>
    </source>
</evidence>
<dbReference type="RefSeq" id="WP_381447659.1">
    <property type="nucleotide sequence ID" value="NZ_JBHSNP010000029.1"/>
</dbReference>
<dbReference type="InterPro" id="IPR003675">
    <property type="entry name" value="Rce1/LyrA-like_dom"/>
</dbReference>
<feature type="transmembrane region" description="Helical" evidence="1">
    <location>
        <begin position="12"/>
        <end position="40"/>
    </location>
</feature>
<gene>
    <name evidence="3" type="ORF">ACFPTP_17925</name>
</gene>
<feature type="transmembrane region" description="Helical" evidence="1">
    <location>
        <begin position="60"/>
        <end position="83"/>
    </location>
</feature>
<keyword evidence="1" id="KW-1133">Transmembrane helix</keyword>
<keyword evidence="1" id="KW-0472">Membrane</keyword>
<sequence length="296" mass="32689">MFKNNSNQVRAGWIIFLAFLAMFIAQQIFAIPGGVLLAIADFPFQDGNYNMDIMATFDRHPWIFLLTQGGGTVGGMLATVLLWRFVNKGTLRELGFSGPLKDLGFGLLLGAVSIAVIFFILLASGNVDMVNSFTKPEFTVYSLSFLVLFILVGFFEEMFFRGYVMSTMERRGNPKWLIYVVSAVVFSLVHGTNPNVSLLGLVNIALVGILFAYMFDATKSLWLPIGYHITWNYFQGNVFGFAVSGTAPHGIYNVSIEDGNTWLTGGPFGLEGGLLATLLIILGFFGTRLYVRMKAE</sequence>
<feature type="transmembrane region" description="Helical" evidence="1">
    <location>
        <begin position="138"/>
        <end position="155"/>
    </location>
</feature>
<feature type="transmembrane region" description="Helical" evidence="1">
    <location>
        <begin position="198"/>
        <end position="218"/>
    </location>
</feature>
<organism evidence="3 4">
    <name type="scientific">Sporosarcina koreensis</name>
    <dbReference type="NCBI Taxonomy" id="334735"/>
    <lineage>
        <taxon>Bacteria</taxon>
        <taxon>Bacillati</taxon>
        <taxon>Bacillota</taxon>
        <taxon>Bacilli</taxon>
        <taxon>Bacillales</taxon>
        <taxon>Caryophanaceae</taxon>
        <taxon>Sporosarcina</taxon>
    </lineage>
</organism>
<feature type="transmembrane region" description="Helical" evidence="1">
    <location>
        <begin position="230"/>
        <end position="252"/>
    </location>
</feature>
<keyword evidence="1" id="KW-0812">Transmembrane</keyword>
<accession>A0ABW0U2U5</accession>
<name>A0ABW0U2U5_9BACL</name>
<keyword evidence="4" id="KW-1185">Reference proteome</keyword>
<keyword evidence="3" id="KW-0378">Hydrolase</keyword>
<feature type="transmembrane region" description="Helical" evidence="1">
    <location>
        <begin position="176"/>
        <end position="192"/>
    </location>
</feature>
<feature type="domain" description="CAAX prenyl protease 2/Lysostaphin resistance protein A-like" evidence="2">
    <location>
        <begin position="143"/>
        <end position="234"/>
    </location>
</feature>
<reference evidence="4" key="1">
    <citation type="journal article" date="2019" name="Int. J. Syst. Evol. Microbiol.">
        <title>The Global Catalogue of Microorganisms (GCM) 10K type strain sequencing project: providing services to taxonomists for standard genome sequencing and annotation.</title>
        <authorList>
            <consortium name="The Broad Institute Genomics Platform"/>
            <consortium name="The Broad Institute Genome Sequencing Center for Infectious Disease"/>
            <person name="Wu L."/>
            <person name="Ma J."/>
        </authorList>
    </citation>
    <scope>NUCLEOTIDE SEQUENCE [LARGE SCALE GENOMIC DNA]</scope>
    <source>
        <strain evidence="4">KACC 11299</strain>
    </source>
</reference>
<dbReference type="GO" id="GO:0016787">
    <property type="term" value="F:hydrolase activity"/>
    <property type="evidence" value="ECO:0007669"/>
    <property type="project" value="UniProtKB-KW"/>
</dbReference>
<feature type="transmembrane region" description="Helical" evidence="1">
    <location>
        <begin position="272"/>
        <end position="291"/>
    </location>
</feature>
<proteinExistence type="predicted"/>